<dbReference type="Pfam" id="PF22933">
    <property type="entry name" value="ComC_SSD"/>
    <property type="match status" value="1"/>
</dbReference>
<protein>
    <recommendedName>
        <fullName evidence="5">EGF-like domain-containing protein</fullName>
    </recommendedName>
</protein>
<dbReference type="AlphaFoldDB" id="A0AAN7TTW7"/>
<keyword evidence="4" id="KW-1185">Reference proteome</keyword>
<feature type="domain" description="DUF7035" evidence="2">
    <location>
        <begin position="16"/>
        <end position="75"/>
    </location>
</feature>
<comment type="caution">
    <text evidence="3">The sequence shown here is derived from an EMBL/GenBank/DDBJ whole genome shotgun (WGS) entry which is preliminary data.</text>
</comment>
<reference evidence="3 4" key="1">
    <citation type="submission" date="2023-11" db="EMBL/GenBank/DDBJ databases">
        <title>Dfirmibasis_genome.</title>
        <authorList>
            <person name="Edelbroek B."/>
            <person name="Kjellin J."/>
            <person name="Jerlstrom-Hultqvist J."/>
            <person name="Soderbom F."/>
        </authorList>
    </citation>
    <scope>NUCLEOTIDE SEQUENCE [LARGE SCALE GENOMIC DNA]</scope>
    <source>
        <strain evidence="3 4">TNS-C-14</strain>
    </source>
</reference>
<evidence type="ECO:0000313" key="4">
    <source>
        <dbReference type="Proteomes" id="UP001344447"/>
    </source>
</evidence>
<organism evidence="3 4">
    <name type="scientific">Dictyostelium firmibasis</name>
    <dbReference type="NCBI Taxonomy" id="79012"/>
    <lineage>
        <taxon>Eukaryota</taxon>
        <taxon>Amoebozoa</taxon>
        <taxon>Evosea</taxon>
        <taxon>Eumycetozoa</taxon>
        <taxon>Dictyostelia</taxon>
        <taxon>Dictyosteliales</taxon>
        <taxon>Dictyosteliaceae</taxon>
        <taxon>Dictyostelium</taxon>
    </lineage>
</organism>
<dbReference type="Pfam" id="PF23034">
    <property type="entry name" value="DUF7035"/>
    <property type="match status" value="1"/>
</dbReference>
<name>A0AAN7TTW7_9MYCE</name>
<dbReference type="InterPro" id="IPR055463">
    <property type="entry name" value="DUF7035"/>
</dbReference>
<accession>A0AAN7TTW7</accession>
<dbReference type="Proteomes" id="UP001344447">
    <property type="component" value="Unassembled WGS sequence"/>
</dbReference>
<proteinExistence type="predicted"/>
<dbReference type="EMBL" id="JAVFKY010000003">
    <property type="protein sequence ID" value="KAK5579524.1"/>
    <property type="molecule type" value="Genomic_DNA"/>
</dbReference>
<feature type="domain" description="ComC supersandwich" evidence="1">
    <location>
        <begin position="135"/>
        <end position="246"/>
    </location>
</feature>
<dbReference type="InterPro" id="IPR054484">
    <property type="entry name" value="ComC_SSD"/>
</dbReference>
<evidence type="ECO:0000313" key="3">
    <source>
        <dbReference type="EMBL" id="KAK5579524.1"/>
    </source>
</evidence>
<evidence type="ECO:0000259" key="1">
    <source>
        <dbReference type="Pfam" id="PF22933"/>
    </source>
</evidence>
<sequence>MDFTTMKLKSYYALCTVGWKFNITDDLNGFESGYIKVMVTEDSSKYEFNFTINNVIGDKFNCQYQILINISEPCYFSSTGCNCYVPWIGLTCTSQIIIVPQPTINTTNPQTEIPTTPTDNNQTKVNIYIFDQWIYTPINQFKNQYFTTISSTNITVTLEWFNQTTSIEFVNQNLTMNPSTINYTIEITNYPFVNKLNQLQLVMSASLTLNSNEICSSNQFGNTSTGDDSNYLKIQIENHSLYGRFIIVQSLITLLKVLIMFY</sequence>
<gene>
    <name evidence="3" type="ORF">RB653_009208</name>
</gene>
<dbReference type="PANTHER" id="PTHR31378">
    <property type="entry name" value="EGF-LIKE DOMAIN-CONTAINING PROTEIN-RELATED-RELATED"/>
    <property type="match status" value="1"/>
</dbReference>
<dbReference type="PANTHER" id="PTHR31378:SF29">
    <property type="entry name" value="EGF-LIKE DOMAIN-CONTAINING PROTEIN-RELATED"/>
    <property type="match status" value="1"/>
</dbReference>
<evidence type="ECO:0000259" key="2">
    <source>
        <dbReference type="Pfam" id="PF23034"/>
    </source>
</evidence>
<evidence type="ECO:0008006" key="5">
    <source>
        <dbReference type="Google" id="ProtNLM"/>
    </source>
</evidence>